<dbReference type="EMBL" id="PIPJ01000002">
    <property type="protein sequence ID" value="RUO22564.1"/>
    <property type="molecule type" value="Genomic_DNA"/>
</dbReference>
<dbReference type="InterPro" id="IPR005119">
    <property type="entry name" value="LysR_subst-bd"/>
</dbReference>
<evidence type="ECO:0000256" key="3">
    <source>
        <dbReference type="ARBA" id="ARBA00023125"/>
    </source>
</evidence>
<dbReference type="GO" id="GO:0043565">
    <property type="term" value="F:sequence-specific DNA binding"/>
    <property type="evidence" value="ECO:0007669"/>
    <property type="project" value="TreeGrafter"/>
</dbReference>
<dbReference type="GO" id="GO:0006351">
    <property type="term" value="P:DNA-templated transcription"/>
    <property type="evidence" value="ECO:0007669"/>
    <property type="project" value="TreeGrafter"/>
</dbReference>
<dbReference type="Pfam" id="PF00126">
    <property type="entry name" value="HTH_1"/>
    <property type="match status" value="1"/>
</dbReference>
<evidence type="ECO:0000259" key="5">
    <source>
        <dbReference type="PROSITE" id="PS50931"/>
    </source>
</evidence>
<reference evidence="7" key="1">
    <citation type="journal article" date="2018" name="Front. Microbiol.">
        <title>Genome-Based Analysis Reveals the Taxonomy and Diversity of the Family Idiomarinaceae.</title>
        <authorList>
            <person name="Liu Y."/>
            <person name="Lai Q."/>
            <person name="Shao Z."/>
        </authorList>
    </citation>
    <scope>NUCLEOTIDE SEQUENCE [LARGE SCALE GENOMIC DNA]</scope>
    <source>
        <strain evidence="7">GBPy7</strain>
    </source>
</reference>
<dbReference type="InterPro" id="IPR036390">
    <property type="entry name" value="WH_DNA-bd_sf"/>
</dbReference>
<dbReference type="OrthoDB" id="5526340at2"/>
<dbReference type="PROSITE" id="PS50931">
    <property type="entry name" value="HTH_LYSR"/>
    <property type="match status" value="1"/>
</dbReference>
<keyword evidence="7" id="KW-1185">Reference proteome</keyword>
<dbReference type="PANTHER" id="PTHR30537">
    <property type="entry name" value="HTH-TYPE TRANSCRIPTIONAL REGULATOR"/>
    <property type="match status" value="1"/>
</dbReference>
<dbReference type="FunFam" id="1.10.10.10:FF:000038">
    <property type="entry name" value="Glycine cleavage system transcriptional activator"/>
    <property type="match status" value="1"/>
</dbReference>
<comment type="similarity">
    <text evidence="1">Belongs to the LysR transcriptional regulatory family.</text>
</comment>
<proteinExistence type="inferred from homology"/>
<evidence type="ECO:0000256" key="2">
    <source>
        <dbReference type="ARBA" id="ARBA00023015"/>
    </source>
</evidence>
<comment type="caution">
    <text evidence="6">The sequence shown here is derived from an EMBL/GenBank/DDBJ whole genome shotgun (WGS) entry which is preliminary data.</text>
</comment>
<evidence type="ECO:0000256" key="4">
    <source>
        <dbReference type="ARBA" id="ARBA00023163"/>
    </source>
</evidence>
<dbReference type="Pfam" id="PF03466">
    <property type="entry name" value="LysR_substrate"/>
    <property type="match status" value="1"/>
</dbReference>
<gene>
    <name evidence="6" type="ORF">CWE08_05150</name>
</gene>
<sequence length="301" mass="33512">MRKLPPLNALRSFEAAARHLSFTKAAEELFVTQAAVSHQVKALEDFLGLALFLRRNRALLLTEAGQNYYLDIRQMFETLTLATSKVMLASEQGSLTVCVPPGFAILWLVPRLSRFHEAHPEIDVRLKAVDEISGSLTDYVDVAIYYGSGSWPGVKSFRLHKEYLIPVCSPLLLQGAKPLKKPSDLHEHTLLHEETRNAWRDWFAMVGEAPPTRKSGPVFSHLALALKAAVHGQGVTLANSVLAKPELDSGHLVQVFPQTLPTSEAFYMVCRESQADVGKIAKFRDWILAEVKRDEDEGQAT</sequence>
<dbReference type="InterPro" id="IPR058163">
    <property type="entry name" value="LysR-type_TF_proteobact-type"/>
</dbReference>
<dbReference type="RefSeq" id="WP_126766274.1">
    <property type="nucleotide sequence ID" value="NZ_PIPJ01000002.1"/>
</dbReference>
<dbReference type="Gene3D" id="1.10.10.10">
    <property type="entry name" value="Winged helix-like DNA-binding domain superfamily/Winged helix DNA-binding domain"/>
    <property type="match status" value="1"/>
</dbReference>
<dbReference type="SUPFAM" id="SSF46785">
    <property type="entry name" value="Winged helix' DNA-binding domain"/>
    <property type="match status" value="1"/>
</dbReference>
<keyword evidence="4" id="KW-0804">Transcription</keyword>
<dbReference type="PANTHER" id="PTHR30537:SF26">
    <property type="entry name" value="GLYCINE CLEAVAGE SYSTEM TRANSCRIPTIONAL ACTIVATOR"/>
    <property type="match status" value="1"/>
</dbReference>
<name>A0A432W0K8_9GAMM</name>
<accession>A0A432W0K8</accession>
<dbReference type="FunFam" id="3.40.190.10:FF:000017">
    <property type="entry name" value="Glycine cleavage system transcriptional activator"/>
    <property type="match status" value="1"/>
</dbReference>
<dbReference type="InterPro" id="IPR000847">
    <property type="entry name" value="LysR_HTH_N"/>
</dbReference>
<keyword evidence="2" id="KW-0805">Transcription regulation</keyword>
<evidence type="ECO:0000256" key="1">
    <source>
        <dbReference type="ARBA" id="ARBA00009437"/>
    </source>
</evidence>
<dbReference type="SUPFAM" id="SSF53850">
    <property type="entry name" value="Periplasmic binding protein-like II"/>
    <property type="match status" value="1"/>
</dbReference>
<dbReference type="Proteomes" id="UP000288395">
    <property type="component" value="Unassembled WGS sequence"/>
</dbReference>
<evidence type="ECO:0000313" key="7">
    <source>
        <dbReference type="Proteomes" id="UP000288395"/>
    </source>
</evidence>
<feature type="domain" description="HTH lysR-type" evidence="5">
    <location>
        <begin position="5"/>
        <end position="62"/>
    </location>
</feature>
<keyword evidence="3" id="KW-0238">DNA-binding</keyword>
<protein>
    <submittedName>
        <fullName evidence="6">Transcriptional regulator</fullName>
    </submittedName>
</protein>
<dbReference type="GO" id="GO:0003700">
    <property type="term" value="F:DNA-binding transcription factor activity"/>
    <property type="evidence" value="ECO:0007669"/>
    <property type="project" value="InterPro"/>
</dbReference>
<evidence type="ECO:0000313" key="6">
    <source>
        <dbReference type="EMBL" id="RUO22564.1"/>
    </source>
</evidence>
<organism evidence="6 7">
    <name type="scientific">Aliidiomarina iranensis</name>
    <dbReference type="NCBI Taxonomy" id="1434071"/>
    <lineage>
        <taxon>Bacteria</taxon>
        <taxon>Pseudomonadati</taxon>
        <taxon>Pseudomonadota</taxon>
        <taxon>Gammaproteobacteria</taxon>
        <taxon>Alteromonadales</taxon>
        <taxon>Idiomarinaceae</taxon>
        <taxon>Aliidiomarina</taxon>
    </lineage>
</organism>
<dbReference type="Gene3D" id="3.40.190.10">
    <property type="entry name" value="Periplasmic binding protein-like II"/>
    <property type="match status" value="2"/>
</dbReference>
<dbReference type="PRINTS" id="PR00039">
    <property type="entry name" value="HTHLYSR"/>
</dbReference>
<dbReference type="CDD" id="cd08432">
    <property type="entry name" value="PBP2_GcdR_TrpI_HvrB_AmpR_like"/>
    <property type="match status" value="1"/>
</dbReference>
<dbReference type="InterPro" id="IPR036388">
    <property type="entry name" value="WH-like_DNA-bd_sf"/>
</dbReference>
<dbReference type="AlphaFoldDB" id="A0A432W0K8"/>
<dbReference type="NCBIfam" id="NF008352">
    <property type="entry name" value="PRK11139.1"/>
    <property type="match status" value="1"/>
</dbReference>